<dbReference type="Proteomes" id="UP000269940">
    <property type="component" value="Segment"/>
</dbReference>
<evidence type="ECO:0000313" key="1">
    <source>
        <dbReference type="EMBL" id="AYD82455.1"/>
    </source>
</evidence>
<proteinExistence type="predicted"/>
<dbReference type="EMBL" id="MH746814">
    <property type="protein sequence ID" value="AYD82455.1"/>
    <property type="molecule type" value="Genomic_DNA"/>
</dbReference>
<keyword evidence="2" id="KW-1185">Reference proteome</keyword>
<name>A0A386KB62_9CAUD</name>
<accession>A0A386KB62</accession>
<protein>
    <submittedName>
        <fullName evidence="1">Uncharacterized protein</fullName>
    </submittedName>
</protein>
<gene>
    <name evidence="1" type="ORF">Aci05_147</name>
</gene>
<sequence length="58" mass="6662">MKLHEILEALAQGKVVNWCNSGYRVIEQGGRLYTVFSRNDSMCSLQESEYDNCFIKGE</sequence>
<evidence type="ECO:0000313" key="2">
    <source>
        <dbReference type="Proteomes" id="UP000269940"/>
    </source>
</evidence>
<reference evidence="1 2" key="1">
    <citation type="submission" date="2018-08" db="EMBL/GenBank/DDBJ databases">
        <title>Complete genome sequence of five Acinetobacter baumannii phages from Abidjan, Cote d'Ivoire.</title>
        <authorList>
            <person name="Essoh C."/>
            <person name="Vernadet J.-P."/>
            <person name="Vergnaud G."/>
            <person name="Resch G."/>
            <person name="Pourcel C."/>
        </authorList>
    </citation>
    <scope>NUCLEOTIDE SEQUENCE [LARGE SCALE GENOMIC DNA]</scope>
</reference>
<organism evidence="1 2">
    <name type="scientific">Acinetobacter phage vB_AbaM_B09_Aci05</name>
    <dbReference type="NCBI Taxonomy" id="2315458"/>
    <lineage>
        <taxon>Viruses</taxon>
        <taxon>Duplodnaviria</taxon>
        <taxon>Heunggongvirae</taxon>
        <taxon>Uroviricota</taxon>
        <taxon>Caudoviricetes</taxon>
        <taxon>Saclayvirus</taxon>
        <taxon>Saclayvirus Aci05</taxon>
    </lineage>
</organism>